<dbReference type="AlphaFoldDB" id="A0A9K3HR03"/>
<evidence type="ECO:0000313" key="3">
    <source>
        <dbReference type="Proteomes" id="UP000215914"/>
    </source>
</evidence>
<name>A0A9K3HR03_HELAN</name>
<dbReference type="Gramene" id="mRNA:HanXRQr2_Chr11g0501801">
    <property type="protein sequence ID" value="mRNA:HanXRQr2_Chr11g0501801"/>
    <property type="gene ID" value="HanXRQr2_Chr11g0501801"/>
</dbReference>
<keyword evidence="1" id="KW-0812">Transmembrane</keyword>
<keyword evidence="1" id="KW-1133">Transmembrane helix</keyword>
<reference evidence="2" key="1">
    <citation type="journal article" date="2017" name="Nature">
        <title>The sunflower genome provides insights into oil metabolism, flowering and Asterid evolution.</title>
        <authorList>
            <person name="Badouin H."/>
            <person name="Gouzy J."/>
            <person name="Grassa C.J."/>
            <person name="Murat F."/>
            <person name="Staton S.E."/>
            <person name="Cottret L."/>
            <person name="Lelandais-Briere C."/>
            <person name="Owens G.L."/>
            <person name="Carrere S."/>
            <person name="Mayjonade B."/>
            <person name="Legrand L."/>
            <person name="Gill N."/>
            <person name="Kane N.C."/>
            <person name="Bowers J.E."/>
            <person name="Hubner S."/>
            <person name="Bellec A."/>
            <person name="Berard A."/>
            <person name="Berges H."/>
            <person name="Blanchet N."/>
            <person name="Boniface M.C."/>
            <person name="Brunel D."/>
            <person name="Catrice O."/>
            <person name="Chaidir N."/>
            <person name="Claudel C."/>
            <person name="Donnadieu C."/>
            <person name="Faraut T."/>
            <person name="Fievet G."/>
            <person name="Helmstetter N."/>
            <person name="King M."/>
            <person name="Knapp S.J."/>
            <person name="Lai Z."/>
            <person name="Le Paslier M.C."/>
            <person name="Lippi Y."/>
            <person name="Lorenzon L."/>
            <person name="Mandel J.R."/>
            <person name="Marage G."/>
            <person name="Marchand G."/>
            <person name="Marquand E."/>
            <person name="Bret-Mestries E."/>
            <person name="Morien E."/>
            <person name="Nambeesan S."/>
            <person name="Nguyen T."/>
            <person name="Pegot-Espagnet P."/>
            <person name="Pouilly N."/>
            <person name="Raftis F."/>
            <person name="Sallet E."/>
            <person name="Schiex T."/>
            <person name="Thomas J."/>
            <person name="Vandecasteele C."/>
            <person name="Vares D."/>
            <person name="Vear F."/>
            <person name="Vautrin S."/>
            <person name="Crespi M."/>
            <person name="Mangin B."/>
            <person name="Burke J.M."/>
            <person name="Salse J."/>
            <person name="Munos S."/>
            <person name="Vincourt P."/>
            <person name="Rieseberg L.H."/>
            <person name="Langlade N.B."/>
        </authorList>
    </citation>
    <scope>NUCLEOTIDE SEQUENCE</scope>
    <source>
        <tissue evidence="2">Leaves</tissue>
    </source>
</reference>
<proteinExistence type="predicted"/>
<sequence length="205" mass="23270">MVVLVRFILKGIVVFGCVVWELFRWNFVYVVSLVKEGYLGIFWCWFYIDPGGEGRFDDVMGWVSGMSGGLDDLGSAIWVKFCLASAQTANMGIWLLLGICLASAQTANMGIWLLLGRLHDGWLLEYELLIRRLLDIQGAEDLKFQYCFIFVFAGTWMEDGLSVVWIGWLVVCLGKSRIMLVHFVRLVALGMRCSLGFMSRETKPL</sequence>
<reference evidence="2" key="2">
    <citation type="submission" date="2020-06" db="EMBL/GenBank/DDBJ databases">
        <title>Helianthus annuus Genome sequencing and assembly Release 2.</title>
        <authorList>
            <person name="Gouzy J."/>
            <person name="Langlade N."/>
            <person name="Munos S."/>
        </authorList>
    </citation>
    <scope>NUCLEOTIDE SEQUENCE</scope>
    <source>
        <tissue evidence="2">Leaves</tissue>
    </source>
</reference>
<dbReference type="EMBL" id="MNCJ02000326">
    <property type="protein sequence ID" value="KAF5782908.1"/>
    <property type="molecule type" value="Genomic_DNA"/>
</dbReference>
<protein>
    <recommendedName>
        <fullName evidence="4">Transmembrane protein</fullName>
    </recommendedName>
</protein>
<feature type="transmembrane region" description="Helical" evidence="1">
    <location>
        <begin position="7"/>
        <end position="23"/>
    </location>
</feature>
<dbReference type="Proteomes" id="UP000215914">
    <property type="component" value="Unassembled WGS sequence"/>
</dbReference>
<comment type="caution">
    <text evidence="2">The sequence shown here is derived from an EMBL/GenBank/DDBJ whole genome shotgun (WGS) entry which is preliminary data.</text>
</comment>
<keyword evidence="1" id="KW-0472">Membrane</keyword>
<keyword evidence="3" id="KW-1185">Reference proteome</keyword>
<feature type="transmembrane region" description="Helical" evidence="1">
    <location>
        <begin position="29"/>
        <end position="48"/>
    </location>
</feature>
<gene>
    <name evidence="2" type="ORF">HanXRQr2_Chr11g0501801</name>
</gene>
<accession>A0A9K3HR03</accession>
<evidence type="ECO:0000256" key="1">
    <source>
        <dbReference type="SAM" id="Phobius"/>
    </source>
</evidence>
<evidence type="ECO:0000313" key="2">
    <source>
        <dbReference type="EMBL" id="KAF5782908.1"/>
    </source>
</evidence>
<feature type="transmembrane region" description="Helical" evidence="1">
    <location>
        <begin position="93"/>
        <end position="115"/>
    </location>
</feature>
<evidence type="ECO:0008006" key="4">
    <source>
        <dbReference type="Google" id="ProtNLM"/>
    </source>
</evidence>
<organism evidence="2 3">
    <name type="scientific">Helianthus annuus</name>
    <name type="common">Common sunflower</name>
    <dbReference type="NCBI Taxonomy" id="4232"/>
    <lineage>
        <taxon>Eukaryota</taxon>
        <taxon>Viridiplantae</taxon>
        <taxon>Streptophyta</taxon>
        <taxon>Embryophyta</taxon>
        <taxon>Tracheophyta</taxon>
        <taxon>Spermatophyta</taxon>
        <taxon>Magnoliopsida</taxon>
        <taxon>eudicotyledons</taxon>
        <taxon>Gunneridae</taxon>
        <taxon>Pentapetalae</taxon>
        <taxon>asterids</taxon>
        <taxon>campanulids</taxon>
        <taxon>Asterales</taxon>
        <taxon>Asteraceae</taxon>
        <taxon>Asteroideae</taxon>
        <taxon>Heliantheae alliance</taxon>
        <taxon>Heliantheae</taxon>
        <taxon>Helianthus</taxon>
    </lineage>
</organism>